<dbReference type="GO" id="GO:0072344">
    <property type="term" value="P:rescue of stalled ribosome"/>
    <property type="evidence" value="ECO:0007669"/>
    <property type="project" value="UniProtKB-UniRule"/>
</dbReference>
<feature type="site" description="Discriminates between blocked and unblocked aminoacyl-tRNA" evidence="8">
    <location>
        <position position="11"/>
    </location>
</feature>
<dbReference type="InterPro" id="IPR001328">
    <property type="entry name" value="Pept_tRNA_hydro"/>
</dbReference>
<evidence type="ECO:0000256" key="3">
    <source>
        <dbReference type="ARBA" id="ARBA00022801"/>
    </source>
</evidence>
<feature type="site" description="Stabilizes the basic form of H active site to accept a proton" evidence="8">
    <location>
        <position position="93"/>
    </location>
</feature>
<dbReference type="CDD" id="cd00462">
    <property type="entry name" value="PTH"/>
    <property type="match status" value="1"/>
</dbReference>
<feature type="binding site" evidence="8">
    <location>
        <position position="16"/>
    </location>
    <ligand>
        <name>tRNA</name>
        <dbReference type="ChEBI" id="CHEBI:17843"/>
    </ligand>
</feature>
<comment type="caution">
    <text evidence="8">Lacks conserved residue(s) required for the propagation of feature annotation.</text>
</comment>
<evidence type="ECO:0000313" key="11">
    <source>
        <dbReference type="EMBL" id="MBO8414716.1"/>
    </source>
</evidence>
<comment type="subcellular location">
    <subcellularLocation>
        <location evidence="8">Cytoplasm</location>
    </subcellularLocation>
</comment>
<comment type="catalytic activity">
    <reaction evidence="6 8 9">
        <text>an N-acyl-L-alpha-aminoacyl-tRNA + H2O = an N-acyl-L-amino acid + a tRNA + H(+)</text>
        <dbReference type="Rhea" id="RHEA:54448"/>
        <dbReference type="Rhea" id="RHEA-COMP:10123"/>
        <dbReference type="Rhea" id="RHEA-COMP:13883"/>
        <dbReference type="ChEBI" id="CHEBI:15377"/>
        <dbReference type="ChEBI" id="CHEBI:15378"/>
        <dbReference type="ChEBI" id="CHEBI:59874"/>
        <dbReference type="ChEBI" id="CHEBI:78442"/>
        <dbReference type="ChEBI" id="CHEBI:138191"/>
        <dbReference type="EC" id="3.1.1.29"/>
    </reaction>
</comment>
<dbReference type="GO" id="GO:0000049">
    <property type="term" value="F:tRNA binding"/>
    <property type="evidence" value="ECO:0007669"/>
    <property type="project" value="UniProtKB-UniRule"/>
</dbReference>
<dbReference type="GO" id="GO:0005737">
    <property type="term" value="C:cytoplasm"/>
    <property type="evidence" value="ECO:0007669"/>
    <property type="project" value="UniProtKB-SubCell"/>
</dbReference>
<reference evidence="11" key="2">
    <citation type="journal article" date="2021" name="PeerJ">
        <title>Extensive microbial diversity within the chicken gut microbiome revealed by metagenomics and culture.</title>
        <authorList>
            <person name="Gilroy R."/>
            <person name="Ravi A."/>
            <person name="Getino M."/>
            <person name="Pursley I."/>
            <person name="Horton D.L."/>
            <person name="Alikhan N.F."/>
            <person name="Baker D."/>
            <person name="Gharbi K."/>
            <person name="Hall N."/>
            <person name="Watson M."/>
            <person name="Adriaenssens E.M."/>
            <person name="Foster-Nyarko E."/>
            <person name="Jarju S."/>
            <person name="Secka A."/>
            <person name="Antonio M."/>
            <person name="Oren A."/>
            <person name="Chaudhuri R.R."/>
            <person name="La Ragione R."/>
            <person name="Hildebrand F."/>
            <person name="Pallen M.J."/>
        </authorList>
    </citation>
    <scope>NUCLEOTIDE SEQUENCE</scope>
    <source>
        <strain evidence="11">1748</strain>
    </source>
</reference>
<dbReference type="GO" id="GO:0004045">
    <property type="term" value="F:peptidyl-tRNA hydrolase activity"/>
    <property type="evidence" value="ECO:0007669"/>
    <property type="project" value="UniProtKB-UniRule"/>
</dbReference>
<evidence type="ECO:0000256" key="6">
    <source>
        <dbReference type="ARBA" id="ARBA00048707"/>
    </source>
</evidence>
<evidence type="ECO:0000256" key="2">
    <source>
        <dbReference type="ARBA" id="ARBA00022555"/>
    </source>
</evidence>
<evidence type="ECO:0000256" key="5">
    <source>
        <dbReference type="ARBA" id="ARBA00038063"/>
    </source>
</evidence>
<dbReference type="GO" id="GO:0006515">
    <property type="term" value="P:protein quality control for misfolded or incompletely synthesized proteins"/>
    <property type="evidence" value="ECO:0007669"/>
    <property type="project" value="UniProtKB-UniRule"/>
</dbReference>
<comment type="function">
    <text evidence="8">Catalyzes the release of premature peptidyl moieties from peptidyl-tRNA molecules trapped in stalled 50S ribosomal subunits, and thus maintains levels of free tRNAs and 50S ribosomes.</text>
</comment>
<evidence type="ECO:0000256" key="1">
    <source>
        <dbReference type="ARBA" id="ARBA00013260"/>
    </source>
</evidence>
<evidence type="ECO:0000256" key="7">
    <source>
        <dbReference type="ARBA" id="ARBA00050038"/>
    </source>
</evidence>
<dbReference type="PANTHER" id="PTHR17224">
    <property type="entry name" value="PEPTIDYL-TRNA HYDROLASE"/>
    <property type="match status" value="1"/>
</dbReference>
<evidence type="ECO:0000256" key="4">
    <source>
        <dbReference type="ARBA" id="ARBA00022884"/>
    </source>
</evidence>
<dbReference type="Gene3D" id="3.40.50.1470">
    <property type="entry name" value="Peptidyl-tRNA hydrolase"/>
    <property type="match status" value="1"/>
</dbReference>
<reference evidence="11" key="1">
    <citation type="submission" date="2020-10" db="EMBL/GenBank/DDBJ databases">
        <authorList>
            <person name="Gilroy R."/>
        </authorList>
    </citation>
    <scope>NUCLEOTIDE SEQUENCE</scope>
    <source>
        <strain evidence="11">1748</strain>
    </source>
</reference>
<evidence type="ECO:0000256" key="9">
    <source>
        <dbReference type="RuleBase" id="RU000673"/>
    </source>
</evidence>
<comment type="similarity">
    <text evidence="5 8 10">Belongs to the PTH family.</text>
</comment>
<dbReference type="InterPro" id="IPR018171">
    <property type="entry name" value="Pept_tRNA_hydro_CS"/>
</dbReference>
<dbReference type="EC" id="3.1.1.29" evidence="1 8"/>
<feature type="active site" description="Proton acceptor" evidence="8">
    <location>
        <position position="21"/>
    </location>
</feature>
<dbReference type="InterPro" id="IPR036416">
    <property type="entry name" value="Pept_tRNA_hydro_sf"/>
</dbReference>
<accession>A0A9D9D776</accession>
<comment type="subunit">
    <text evidence="8">Monomer.</text>
</comment>
<proteinExistence type="inferred from homology"/>
<dbReference type="AlphaFoldDB" id="A0A9D9D776"/>
<organism evidence="11 12">
    <name type="scientific">Candidatus Scatoplasma merdavium</name>
    <dbReference type="NCBI Taxonomy" id="2840932"/>
    <lineage>
        <taxon>Bacteria</taxon>
        <taxon>Bacillati</taxon>
        <taxon>Bacillota</taxon>
        <taxon>Bacilli</taxon>
        <taxon>Bacillales</taxon>
        <taxon>Candidatus Scatoplasma</taxon>
    </lineage>
</organism>
<dbReference type="Pfam" id="PF01195">
    <property type="entry name" value="Pept_tRNA_hydro"/>
    <property type="match status" value="1"/>
</dbReference>
<dbReference type="PANTHER" id="PTHR17224:SF1">
    <property type="entry name" value="PEPTIDYL-TRNA HYDROLASE"/>
    <property type="match status" value="1"/>
</dbReference>
<feature type="binding site" evidence="8">
    <location>
        <position position="68"/>
    </location>
    <ligand>
        <name>tRNA</name>
        <dbReference type="ChEBI" id="CHEBI:17843"/>
    </ligand>
</feature>
<gene>
    <name evidence="8" type="primary">pth</name>
    <name evidence="11" type="ORF">IAC78_04545</name>
</gene>
<keyword evidence="8" id="KW-0963">Cytoplasm</keyword>
<comment type="caution">
    <text evidence="11">The sequence shown here is derived from an EMBL/GenBank/DDBJ whole genome shotgun (WGS) entry which is preliminary data.</text>
</comment>
<dbReference type="HAMAP" id="MF_00083">
    <property type="entry name" value="Pept_tRNA_hydro_bact"/>
    <property type="match status" value="1"/>
</dbReference>
<dbReference type="NCBIfam" id="TIGR00447">
    <property type="entry name" value="pth"/>
    <property type="match status" value="1"/>
</dbReference>
<dbReference type="Proteomes" id="UP000823629">
    <property type="component" value="Unassembled WGS sequence"/>
</dbReference>
<comment type="function">
    <text evidence="8">Hydrolyzes ribosome-free peptidyl-tRNAs (with 1 or more amino acids incorporated), which drop off the ribosome during protein synthesis, or as a result of ribosome stalling.</text>
</comment>
<keyword evidence="4 8" id="KW-0694">RNA-binding</keyword>
<evidence type="ECO:0000313" key="12">
    <source>
        <dbReference type="Proteomes" id="UP000823629"/>
    </source>
</evidence>
<dbReference type="FunFam" id="3.40.50.1470:FF:000001">
    <property type="entry name" value="Peptidyl-tRNA hydrolase"/>
    <property type="match status" value="1"/>
</dbReference>
<name>A0A9D9D776_9BACL</name>
<evidence type="ECO:0000256" key="10">
    <source>
        <dbReference type="RuleBase" id="RU004320"/>
    </source>
</evidence>
<protein>
    <recommendedName>
        <fullName evidence="7 8">Peptidyl-tRNA hydrolase</fullName>
        <shortName evidence="8">Pth</shortName>
        <ecNumber evidence="1 8">3.1.1.29</ecNumber>
    </recommendedName>
</protein>
<keyword evidence="2 8" id="KW-0820">tRNA-binding</keyword>
<dbReference type="SUPFAM" id="SSF53178">
    <property type="entry name" value="Peptidyl-tRNA hydrolase-like"/>
    <property type="match status" value="1"/>
</dbReference>
<feature type="binding site" evidence="8">
    <location>
        <position position="66"/>
    </location>
    <ligand>
        <name>tRNA</name>
        <dbReference type="ChEBI" id="CHEBI:17843"/>
    </ligand>
</feature>
<keyword evidence="3 8" id="KW-0378">Hydrolase</keyword>
<evidence type="ECO:0000256" key="8">
    <source>
        <dbReference type="HAMAP-Rule" id="MF_00083"/>
    </source>
</evidence>
<dbReference type="EMBL" id="JADING010000132">
    <property type="protein sequence ID" value="MBO8414716.1"/>
    <property type="molecule type" value="Genomic_DNA"/>
</dbReference>
<dbReference type="PROSITE" id="PS01195">
    <property type="entry name" value="PEPT_TRNA_HYDROL_1"/>
    <property type="match status" value="1"/>
</dbReference>
<sequence length="192" mass="21700">MSIKLVVGLGNPGKEYLDTRHNMGFKLIDMLAEDLNNVRYKDDFNAKYSKCELEGQQFYIMKPMTYMNLSGQAVVPFCKYFKIDPSEIIVLCDDLALEPGRFRMRMNGSSGGQKGLKNIIDLFNTQEIKRIRIGIGEPHGANIVDYVLGVPDKDEQSKIANALDAALFALKYALVSQDFLKTMSRFNTNQIL</sequence>